<evidence type="ECO:0000313" key="2">
    <source>
        <dbReference type="EMBL" id="SFI76582.1"/>
    </source>
</evidence>
<dbReference type="RefSeq" id="WP_090059179.1">
    <property type="nucleotide sequence ID" value="NZ_FORH01000001.1"/>
</dbReference>
<reference evidence="3" key="1">
    <citation type="submission" date="2016-10" db="EMBL/GenBank/DDBJ databases">
        <authorList>
            <person name="Varghese N."/>
            <person name="Submissions S."/>
        </authorList>
    </citation>
    <scope>NUCLEOTIDE SEQUENCE [LARGE SCALE GENOMIC DNA]</scope>
    <source>
        <strain evidence="3">DSM 26471</strain>
    </source>
</reference>
<evidence type="ECO:0000313" key="3">
    <source>
        <dbReference type="Proteomes" id="UP000199630"/>
    </source>
</evidence>
<dbReference type="Proteomes" id="UP000199630">
    <property type="component" value="Unassembled WGS sequence"/>
</dbReference>
<dbReference type="Pfam" id="PF07007">
    <property type="entry name" value="LprI"/>
    <property type="match status" value="1"/>
</dbReference>
<protein>
    <recommendedName>
        <fullName evidence="1">Lysozyme inhibitor LprI-like N-terminal domain-containing protein</fullName>
    </recommendedName>
</protein>
<sequence length="124" mass="13135">MRGLALLLILPVAAQADPSLECSLDLGSQVEISNCVTEIFARAERAMQLQLGFARDAAKELGDVTGRAVALPALDAAQSAWESYREAQCSFVGSTYGGGSGTGIAIQSCRVEMTRARTTALQRR</sequence>
<dbReference type="InterPro" id="IPR009739">
    <property type="entry name" value="LprI-like_N"/>
</dbReference>
<dbReference type="AlphaFoldDB" id="A0A1I3KVR7"/>
<dbReference type="OrthoDB" id="7340239at2"/>
<organism evidence="2 3">
    <name type="scientific">Celeribacter neptunius</name>
    <dbReference type="NCBI Taxonomy" id="588602"/>
    <lineage>
        <taxon>Bacteria</taxon>
        <taxon>Pseudomonadati</taxon>
        <taxon>Pseudomonadota</taxon>
        <taxon>Alphaproteobacteria</taxon>
        <taxon>Rhodobacterales</taxon>
        <taxon>Roseobacteraceae</taxon>
        <taxon>Celeribacter</taxon>
    </lineage>
</organism>
<dbReference type="Gene3D" id="1.20.1270.180">
    <property type="match status" value="1"/>
</dbReference>
<evidence type="ECO:0000259" key="1">
    <source>
        <dbReference type="Pfam" id="PF07007"/>
    </source>
</evidence>
<name>A0A1I3KVR7_9RHOB</name>
<feature type="domain" description="Lysozyme inhibitor LprI-like N-terminal" evidence="1">
    <location>
        <begin position="27"/>
        <end position="121"/>
    </location>
</feature>
<gene>
    <name evidence="2" type="ORF">SAMN04487991_0813</name>
</gene>
<dbReference type="EMBL" id="FORH01000001">
    <property type="protein sequence ID" value="SFI76582.1"/>
    <property type="molecule type" value="Genomic_DNA"/>
</dbReference>
<proteinExistence type="predicted"/>
<keyword evidence="3" id="KW-1185">Reference proteome</keyword>
<dbReference type="STRING" id="588602.SAMN04487991_0813"/>
<accession>A0A1I3KVR7</accession>